<dbReference type="SMART" id="SM00849">
    <property type="entry name" value="Lactamase_B"/>
    <property type="match status" value="1"/>
</dbReference>
<keyword evidence="12" id="KW-1185">Reference proteome</keyword>
<evidence type="ECO:0000256" key="3">
    <source>
        <dbReference type="ARBA" id="ARBA00004963"/>
    </source>
</evidence>
<proteinExistence type="inferred from homology"/>
<dbReference type="InterPro" id="IPR017782">
    <property type="entry name" value="Hydroxyacylglutathione_Hdrlase"/>
</dbReference>
<sequence>MRVIPVPVWSDNYAYLLVDDKTGINPVDPEKVIKAANEVGFPIKNILTTHHHGDHAGGNVGMTELVPGLTVYGGDSRIPAMNSQLNGGEEFSIGSLKIKAIKTYGHTDSSISYYVQDGEDKAVFTGDTLFIAGCGRLFEGNPEQMYESLNIKLGSLPQDTKVYVGHEYTNSNIKFALAVEPENEKLQEMAGIYAKSKMTVPSTIKTELETNPFMRVNQPGIQKFTGETDPVKVLGVLRSMKDRF</sequence>
<evidence type="ECO:0000313" key="11">
    <source>
        <dbReference type="EMBL" id="OLY85611.1"/>
    </source>
</evidence>
<dbReference type="InterPro" id="IPR001279">
    <property type="entry name" value="Metallo-B-lactamas"/>
</dbReference>
<evidence type="ECO:0000256" key="8">
    <source>
        <dbReference type="ARBA" id="ARBA00022833"/>
    </source>
</evidence>
<comment type="similarity">
    <text evidence="4">Belongs to the metallo-beta-lactamase superfamily. Glyoxalase II family.</text>
</comment>
<evidence type="ECO:0000256" key="1">
    <source>
        <dbReference type="ARBA" id="ARBA00001623"/>
    </source>
</evidence>
<evidence type="ECO:0000259" key="10">
    <source>
        <dbReference type="SMART" id="SM00849"/>
    </source>
</evidence>
<dbReference type="CDD" id="cd07723">
    <property type="entry name" value="hydroxyacylglutathione_hydrolase_MBL-fold"/>
    <property type="match status" value="1"/>
</dbReference>
<dbReference type="Pfam" id="PF16123">
    <property type="entry name" value="HAGH_C"/>
    <property type="match status" value="1"/>
</dbReference>
<accession>A0A1R0H913</accession>
<dbReference type="NCBIfam" id="TIGR03413">
    <property type="entry name" value="GSH_gloB"/>
    <property type="match status" value="1"/>
</dbReference>
<evidence type="ECO:0000313" key="12">
    <source>
        <dbReference type="Proteomes" id="UP000187455"/>
    </source>
</evidence>
<organism evidence="11 12">
    <name type="scientific">Smittium mucronatum</name>
    <dbReference type="NCBI Taxonomy" id="133383"/>
    <lineage>
        <taxon>Eukaryota</taxon>
        <taxon>Fungi</taxon>
        <taxon>Fungi incertae sedis</taxon>
        <taxon>Zoopagomycota</taxon>
        <taxon>Kickxellomycotina</taxon>
        <taxon>Harpellomycetes</taxon>
        <taxon>Harpellales</taxon>
        <taxon>Legeriomycetaceae</taxon>
        <taxon>Smittium</taxon>
    </lineage>
</organism>
<dbReference type="GO" id="GO:0004416">
    <property type="term" value="F:hydroxyacylglutathione hydrolase activity"/>
    <property type="evidence" value="ECO:0007669"/>
    <property type="project" value="UniProtKB-EC"/>
</dbReference>
<dbReference type="SUPFAM" id="SSF56281">
    <property type="entry name" value="Metallo-hydrolase/oxidoreductase"/>
    <property type="match status" value="1"/>
</dbReference>
<dbReference type="OrthoDB" id="515692at2759"/>
<comment type="cofactor">
    <cofactor evidence="2">
        <name>Zn(2+)</name>
        <dbReference type="ChEBI" id="CHEBI:29105"/>
    </cofactor>
</comment>
<dbReference type="Proteomes" id="UP000187455">
    <property type="component" value="Unassembled WGS sequence"/>
</dbReference>
<dbReference type="Gene3D" id="3.60.15.10">
    <property type="entry name" value="Ribonuclease Z/Hydroxyacylglutathione hydrolase-like"/>
    <property type="match status" value="1"/>
</dbReference>
<comment type="caution">
    <text evidence="11">The sequence shown here is derived from an EMBL/GenBank/DDBJ whole genome shotgun (WGS) entry which is preliminary data.</text>
</comment>
<dbReference type="PANTHER" id="PTHR11935:SF94">
    <property type="entry name" value="TENZING NORGAY, ISOFORM C"/>
    <property type="match status" value="1"/>
</dbReference>
<dbReference type="GO" id="GO:0046872">
    <property type="term" value="F:metal ion binding"/>
    <property type="evidence" value="ECO:0007669"/>
    <property type="project" value="UniProtKB-KW"/>
</dbReference>
<keyword evidence="8" id="KW-0862">Zinc</keyword>
<dbReference type="InterPro" id="IPR032282">
    <property type="entry name" value="HAGH_C"/>
</dbReference>
<evidence type="ECO:0000256" key="9">
    <source>
        <dbReference type="ARBA" id="ARBA00031044"/>
    </source>
</evidence>
<evidence type="ECO:0000256" key="7">
    <source>
        <dbReference type="ARBA" id="ARBA00022801"/>
    </source>
</evidence>
<dbReference type="Pfam" id="PF00753">
    <property type="entry name" value="Lactamase_B"/>
    <property type="match status" value="1"/>
</dbReference>
<dbReference type="HAMAP" id="MF_01374">
    <property type="entry name" value="Glyoxalase_2"/>
    <property type="match status" value="1"/>
</dbReference>
<evidence type="ECO:0000256" key="2">
    <source>
        <dbReference type="ARBA" id="ARBA00001947"/>
    </source>
</evidence>
<feature type="domain" description="Metallo-beta-lactamase" evidence="10">
    <location>
        <begin position="11"/>
        <end position="166"/>
    </location>
</feature>
<evidence type="ECO:0000256" key="4">
    <source>
        <dbReference type="ARBA" id="ARBA00006759"/>
    </source>
</evidence>
<dbReference type="InterPro" id="IPR035680">
    <property type="entry name" value="Clx_II_MBL"/>
</dbReference>
<evidence type="ECO:0000256" key="5">
    <source>
        <dbReference type="ARBA" id="ARBA00011917"/>
    </source>
</evidence>
<protein>
    <recommendedName>
        <fullName evidence="5">hydroxyacylglutathione hydrolase</fullName>
        <ecNumber evidence="5">3.1.2.6</ecNumber>
    </recommendedName>
    <alternativeName>
        <fullName evidence="9">Glyoxalase II</fullName>
    </alternativeName>
</protein>
<comment type="catalytic activity">
    <reaction evidence="1">
        <text>an S-(2-hydroxyacyl)glutathione + H2O = a 2-hydroxy carboxylate + glutathione + H(+)</text>
        <dbReference type="Rhea" id="RHEA:21864"/>
        <dbReference type="ChEBI" id="CHEBI:15377"/>
        <dbReference type="ChEBI" id="CHEBI:15378"/>
        <dbReference type="ChEBI" id="CHEBI:57925"/>
        <dbReference type="ChEBI" id="CHEBI:58896"/>
        <dbReference type="ChEBI" id="CHEBI:71261"/>
        <dbReference type="EC" id="3.1.2.6"/>
    </reaction>
</comment>
<dbReference type="UniPathway" id="UPA00619">
    <property type="reaction ID" value="UER00676"/>
</dbReference>
<dbReference type="EC" id="3.1.2.6" evidence="5"/>
<keyword evidence="7 11" id="KW-0378">Hydrolase</keyword>
<comment type="pathway">
    <text evidence="3">Secondary metabolite metabolism; methylglyoxal degradation; (R)-lactate from methylglyoxal: step 2/2.</text>
</comment>
<dbReference type="AlphaFoldDB" id="A0A1R0H913"/>
<keyword evidence="6" id="KW-0479">Metal-binding</keyword>
<dbReference type="STRING" id="133383.A0A1R0H913"/>
<evidence type="ECO:0000256" key="6">
    <source>
        <dbReference type="ARBA" id="ARBA00022723"/>
    </source>
</evidence>
<dbReference type="EMBL" id="LSSL01000058">
    <property type="protein sequence ID" value="OLY85611.1"/>
    <property type="molecule type" value="Genomic_DNA"/>
</dbReference>
<name>A0A1R0H913_9FUNG</name>
<reference evidence="11 12" key="1">
    <citation type="journal article" date="2016" name="Mol. Biol. Evol.">
        <title>Genome-Wide Survey of Gut Fungi (Harpellales) Reveals the First Horizontally Transferred Ubiquitin Gene from a Mosquito Host.</title>
        <authorList>
            <person name="Wang Y."/>
            <person name="White M.M."/>
            <person name="Kvist S."/>
            <person name="Moncalvo J.M."/>
        </authorList>
    </citation>
    <scope>NUCLEOTIDE SEQUENCE [LARGE SCALE GENOMIC DNA]</scope>
    <source>
        <strain evidence="11 12">ALG-7-W6</strain>
    </source>
</reference>
<dbReference type="PIRSF" id="PIRSF005457">
    <property type="entry name" value="Glx"/>
    <property type="match status" value="1"/>
</dbReference>
<dbReference type="InterPro" id="IPR036866">
    <property type="entry name" value="RibonucZ/Hydroxyglut_hydro"/>
</dbReference>
<dbReference type="PANTHER" id="PTHR11935">
    <property type="entry name" value="BETA LACTAMASE DOMAIN"/>
    <property type="match status" value="1"/>
</dbReference>
<dbReference type="GO" id="GO:0019243">
    <property type="term" value="P:methylglyoxal catabolic process to D-lactate via S-lactoyl-glutathione"/>
    <property type="evidence" value="ECO:0007669"/>
    <property type="project" value="InterPro"/>
</dbReference>
<gene>
    <name evidence="11" type="ORF">AYI68_g190</name>
</gene>